<protein>
    <recommendedName>
        <fullName evidence="4">DUF4406 domain-containing protein</fullName>
    </recommendedName>
</protein>
<evidence type="ECO:0000313" key="1">
    <source>
        <dbReference type="EMBL" id="QMW77120.1"/>
    </source>
</evidence>
<evidence type="ECO:0000313" key="3">
    <source>
        <dbReference type="Proteomes" id="UP000515789"/>
    </source>
</evidence>
<accession>A0A7G5MR77</accession>
<evidence type="ECO:0000313" key="2">
    <source>
        <dbReference type="EMBL" id="QMW79538.1"/>
    </source>
</evidence>
<dbReference type="GeneID" id="75055118"/>
<dbReference type="Proteomes" id="UP000515789">
    <property type="component" value="Chromosome"/>
</dbReference>
<reference evidence="1 3" key="1">
    <citation type="submission" date="2019-04" db="EMBL/GenBank/DDBJ databases">
        <authorList>
            <person name="Schori C."/>
            <person name="Ahrens C."/>
        </authorList>
    </citation>
    <scope>NUCLEOTIDE SEQUENCE [LARGE SCALE GENOMIC DNA]</scope>
    <source>
        <strain evidence="1 3">DSM 2950</strain>
    </source>
</reference>
<name>A0A7G5MR77_9FIRM</name>
<proteinExistence type="predicted"/>
<organism evidence="1 3">
    <name type="scientific">Blautia producta</name>
    <dbReference type="NCBI Taxonomy" id="33035"/>
    <lineage>
        <taxon>Bacteria</taxon>
        <taxon>Bacillati</taxon>
        <taxon>Bacillota</taxon>
        <taxon>Clostridia</taxon>
        <taxon>Lachnospirales</taxon>
        <taxon>Lachnospiraceae</taxon>
        <taxon>Blautia</taxon>
    </lineage>
</organism>
<dbReference type="RefSeq" id="WP_163118082.1">
    <property type="nucleotide sequence ID" value="NZ_CP039126.1"/>
</dbReference>
<sequence length="95" mass="10984">MKIFISQPMRERSNDEIQKERAELMAAVREQYEHTEELDTFFDNPEWGALMCLAKSIEALSQADAAVFAPGWEKYRGCRIEHQCCVDYGVPILLD</sequence>
<dbReference type="EMBL" id="CP039126">
    <property type="protein sequence ID" value="QMW77120.1"/>
    <property type="molecule type" value="Genomic_DNA"/>
</dbReference>
<gene>
    <name evidence="1" type="ORF">E5259_05625</name>
    <name evidence="2" type="ORF">E5259_19050</name>
</gene>
<evidence type="ECO:0008006" key="4">
    <source>
        <dbReference type="Google" id="ProtNLM"/>
    </source>
</evidence>
<dbReference type="AlphaFoldDB" id="A0A7G5MR77"/>
<dbReference type="EMBL" id="CP039126">
    <property type="protein sequence ID" value="QMW79538.1"/>
    <property type="molecule type" value="Genomic_DNA"/>
</dbReference>